<reference evidence="1 2" key="1">
    <citation type="submission" date="2019-12" db="EMBL/GenBank/DDBJ databases">
        <title>Defluviitalea raffinosedens, isolated from a biogas fermenter, genome sequencing and characterization.</title>
        <authorList>
            <person name="Rettenmaier R."/>
            <person name="Schneider M."/>
            <person name="Neuhaus K."/>
            <person name="Liebl W."/>
            <person name="Zverlov V."/>
        </authorList>
    </citation>
    <scope>NUCLEOTIDE SEQUENCE [LARGE SCALE GENOMIC DNA]</scope>
    <source>
        <strain evidence="1 2">249c-K6</strain>
    </source>
</reference>
<dbReference type="RefSeq" id="WP_158740812.1">
    <property type="nucleotide sequence ID" value="NZ_WSLF01000008.1"/>
</dbReference>
<evidence type="ECO:0000313" key="2">
    <source>
        <dbReference type="Proteomes" id="UP000483018"/>
    </source>
</evidence>
<gene>
    <name evidence="1" type="ORF">GND95_09670</name>
</gene>
<dbReference type="EMBL" id="WSLF01000008">
    <property type="protein sequence ID" value="KAE9633495.1"/>
    <property type="molecule type" value="Genomic_DNA"/>
</dbReference>
<sequence>MNSYVPLGDPYILLSWLNMKLRDECKDLEQLCERYDLSEQTICDMVGAIGYVYEKQRNRFISKDADGE</sequence>
<dbReference type="Proteomes" id="UP000483018">
    <property type="component" value="Unassembled WGS sequence"/>
</dbReference>
<dbReference type="Pfam" id="PF14056">
    <property type="entry name" value="DUF4250"/>
    <property type="match status" value="1"/>
</dbReference>
<accession>A0A7C8HG91</accession>
<dbReference type="InterPro" id="IPR025346">
    <property type="entry name" value="DUF4250"/>
</dbReference>
<proteinExistence type="predicted"/>
<keyword evidence="2" id="KW-1185">Reference proteome</keyword>
<protein>
    <submittedName>
        <fullName evidence="1">DUF4250 domain-containing protein</fullName>
    </submittedName>
</protein>
<name>A0A7C8HG91_9FIRM</name>
<comment type="caution">
    <text evidence="1">The sequence shown here is derived from an EMBL/GenBank/DDBJ whole genome shotgun (WGS) entry which is preliminary data.</text>
</comment>
<evidence type="ECO:0000313" key="1">
    <source>
        <dbReference type="EMBL" id="KAE9633495.1"/>
    </source>
</evidence>
<dbReference type="AlphaFoldDB" id="A0A7C8HG91"/>
<organism evidence="1 2">
    <name type="scientific">Defluviitalea raffinosedens</name>
    <dbReference type="NCBI Taxonomy" id="1450156"/>
    <lineage>
        <taxon>Bacteria</taxon>
        <taxon>Bacillati</taxon>
        <taxon>Bacillota</taxon>
        <taxon>Clostridia</taxon>
        <taxon>Lachnospirales</taxon>
        <taxon>Defluviitaleaceae</taxon>
        <taxon>Defluviitalea</taxon>
    </lineage>
</organism>
<dbReference type="OrthoDB" id="6636823at2"/>